<dbReference type="Proteomes" id="UP001164746">
    <property type="component" value="Chromosome 8"/>
</dbReference>
<name>A0ABY7EQ99_MYAAR</name>
<dbReference type="EMBL" id="CP111019">
    <property type="protein sequence ID" value="WAR11425.1"/>
    <property type="molecule type" value="Genomic_DNA"/>
</dbReference>
<evidence type="ECO:0000313" key="2">
    <source>
        <dbReference type="Proteomes" id="UP001164746"/>
    </source>
</evidence>
<organism evidence="1 2">
    <name type="scientific">Mya arenaria</name>
    <name type="common">Soft-shell clam</name>
    <dbReference type="NCBI Taxonomy" id="6604"/>
    <lineage>
        <taxon>Eukaryota</taxon>
        <taxon>Metazoa</taxon>
        <taxon>Spiralia</taxon>
        <taxon>Lophotrochozoa</taxon>
        <taxon>Mollusca</taxon>
        <taxon>Bivalvia</taxon>
        <taxon>Autobranchia</taxon>
        <taxon>Heteroconchia</taxon>
        <taxon>Euheterodonta</taxon>
        <taxon>Imparidentia</taxon>
        <taxon>Neoheterodontei</taxon>
        <taxon>Myida</taxon>
        <taxon>Myoidea</taxon>
        <taxon>Myidae</taxon>
        <taxon>Mya</taxon>
    </lineage>
</organism>
<evidence type="ECO:0000313" key="1">
    <source>
        <dbReference type="EMBL" id="WAR11425.1"/>
    </source>
</evidence>
<sequence>MKCLMGSLSRIQSNNNFLVRIISRAIVDEHVMTPQAFLKLGLRLQTFSD</sequence>
<reference evidence="1" key="1">
    <citation type="submission" date="2022-11" db="EMBL/GenBank/DDBJ databases">
        <title>Centuries of genome instability and evolution in soft-shell clam transmissible cancer (bioRxiv).</title>
        <authorList>
            <person name="Hart S.F.M."/>
            <person name="Yonemitsu M.A."/>
            <person name="Giersch R.M."/>
            <person name="Beal B.F."/>
            <person name="Arriagada G."/>
            <person name="Davis B.W."/>
            <person name="Ostrander E.A."/>
            <person name="Goff S.P."/>
            <person name="Metzger M.J."/>
        </authorList>
    </citation>
    <scope>NUCLEOTIDE SEQUENCE</scope>
    <source>
        <strain evidence="1">MELC-2E11</strain>
        <tissue evidence="1">Siphon/mantle</tissue>
    </source>
</reference>
<keyword evidence="2" id="KW-1185">Reference proteome</keyword>
<gene>
    <name evidence="1" type="ORF">MAR_025605</name>
</gene>
<accession>A0ABY7EQ99</accession>
<proteinExistence type="predicted"/>
<protein>
    <submittedName>
        <fullName evidence="1">Uncharacterized protein</fullName>
    </submittedName>
</protein>